<accession>A0A699YV69</accession>
<dbReference type="Proteomes" id="UP000485058">
    <property type="component" value="Unassembled WGS sequence"/>
</dbReference>
<organism evidence="2 3">
    <name type="scientific">Haematococcus lacustris</name>
    <name type="common">Green alga</name>
    <name type="synonym">Haematococcus pluvialis</name>
    <dbReference type="NCBI Taxonomy" id="44745"/>
    <lineage>
        <taxon>Eukaryota</taxon>
        <taxon>Viridiplantae</taxon>
        <taxon>Chlorophyta</taxon>
        <taxon>core chlorophytes</taxon>
        <taxon>Chlorophyceae</taxon>
        <taxon>CS clade</taxon>
        <taxon>Chlamydomonadales</taxon>
        <taxon>Haematococcaceae</taxon>
        <taxon>Haematococcus</taxon>
    </lineage>
</organism>
<dbReference type="EMBL" id="BLLF01000358">
    <property type="protein sequence ID" value="GFH10906.1"/>
    <property type="molecule type" value="Genomic_DNA"/>
</dbReference>
<evidence type="ECO:0000313" key="2">
    <source>
        <dbReference type="EMBL" id="GFH10906.1"/>
    </source>
</evidence>
<sequence>MPRRAIPLREAASAELCHQPSPWASISWCYPGITAGLQLLLPKPKPVAATTPAGTTLDSLQAHTQASKVT</sequence>
<name>A0A699YV69_HAELA</name>
<gene>
    <name evidence="2" type="ORF">HaLaN_06310</name>
</gene>
<evidence type="ECO:0000256" key="1">
    <source>
        <dbReference type="SAM" id="MobiDB-lite"/>
    </source>
</evidence>
<evidence type="ECO:0000313" key="3">
    <source>
        <dbReference type="Proteomes" id="UP000485058"/>
    </source>
</evidence>
<proteinExistence type="predicted"/>
<feature type="region of interest" description="Disordered" evidence="1">
    <location>
        <begin position="48"/>
        <end position="70"/>
    </location>
</feature>
<keyword evidence="3" id="KW-1185">Reference proteome</keyword>
<dbReference type="AlphaFoldDB" id="A0A699YV69"/>
<comment type="caution">
    <text evidence="2">The sequence shown here is derived from an EMBL/GenBank/DDBJ whole genome shotgun (WGS) entry which is preliminary data.</text>
</comment>
<protein>
    <submittedName>
        <fullName evidence="2">Uncharacterized protein</fullName>
    </submittedName>
</protein>
<feature type="compositionally biased region" description="Polar residues" evidence="1">
    <location>
        <begin position="57"/>
        <end position="70"/>
    </location>
</feature>
<reference evidence="2 3" key="1">
    <citation type="submission" date="2020-02" db="EMBL/GenBank/DDBJ databases">
        <title>Draft genome sequence of Haematococcus lacustris strain NIES-144.</title>
        <authorList>
            <person name="Morimoto D."/>
            <person name="Nakagawa S."/>
            <person name="Yoshida T."/>
            <person name="Sawayama S."/>
        </authorList>
    </citation>
    <scope>NUCLEOTIDE SEQUENCE [LARGE SCALE GENOMIC DNA]</scope>
    <source>
        <strain evidence="2 3">NIES-144</strain>
    </source>
</reference>